<feature type="domain" description="DUF4140" evidence="4">
    <location>
        <begin position="24"/>
        <end position="128"/>
    </location>
</feature>
<proteinExistence type="predicted"/>
<feature type="region of interest" description="Disordered" evidence="2">
    <location>
        <begin position="78"/>
        <end position="110"/>
    </location>
</feature>
<dbReference type="PANTHER" id="PTHR31005:SF8">
    <property type="entry name" value="DUF4139 DOMAIN-CONTAINING PROTEIN"/>
    <property type="match status" value="1"/>
</dbReference>
<accession>A0A8H3BGY1</accession>
<dbReference type="InterPro" id="IPR037291">
    <property type="entry name" value="DUF4139"/>
</dbReference>
<organism evidence="5 6">
    <name type="scientific">Rhizoctonia solani</name>
    <dbReference type="NCBI Taxonomy" id="456999"/>
    <lineage>
        <taxon>Eukaryota</taxon>
        <taxon>Fungi</taxon>
        <taxon>Dikarya</taxon>
        <taxon>Basidiomycota</taxon>
        <taxon>Agaricomycotina</taxon>
        <taxon>Agaricomycetes</taxon>
        <taxon>Cantharellales</taxon>
        <taxon>Ceratobasidiaceae</taxon>
        <taxon>Rhizoctonia</taxon>
    </lineage>
</organism>
<evidence type="ECO:0000313" key="6">
    <source>
        <dbReference type="Proteomes" id="UP000663861"/>
    </source>
</evidence>
<dbReference type="Pfam" id="PF13598">
    <property type="entry name" value="DUF4139"/>
    <property type="match status" value="1"/>
</dbReference>
<feature type="domain" description="DUF4139" evidence="3">
    <location>
        <begin position="211"/>
        <end position="625"/>
    </location>
</feature>
<feature type="compositionally biased region" description="Basic and acidic residues" evidence="2">
    <location>
        <begin position="78"/>
        <end position="87"/>
    </location>
</feature>
<dbReference type="NCBIfam" id="TIGR02231">
    <property type="entry name" value="mucoidy inhibitor MuiA family protein"/>
    <property type="match status" value="2"/>
</dbReference>
<feature type="region of interest" description="Disordered" evidence="2">
    <location>
        <begin position="556"/>
        <end position="576"/>
    </location>
</feature>
<feature type="compositionally biased region" description="Basic residues" evidence="2">
    <location>
        <begin position="323"/>
        <end position="333"/>
    </location>
</feature>
<comment type="caution">
    <text evidence="5">The sequence shown here is derived from an EMBL/GenBank/DDBJ whole genome shotgun (WGS) entry which is preliminary data.</text>
</comment>
<reference evidence="5" key="1">
    <citation type="submission" date="2021-01" db="EMBL/GenBank/DDBJ databases">
        <authorList>
            <person name="Kaushik A."/>
        </authorList>
    </citation>
    <scope>NUCLEOTIDE SEQUENCE</scope>
    <source>
        <strain evidence="5">AG4-RS23</strain>
    </source>
</reference>
<sequence>MIDPPTSHAITVNAAEQDHLISTVTVFQTGRAEIKRRIQLQLKKGHNQITIEHLPSCLVEDSLRVQGTGTATIFDVLHHSPKPEPRYGRRQVNSDSSDEENEEEAESYNAIEDLKKQRNVIEKQISFLDKYGQSVDGQNSDLETLERFLDTYGSRREILDKRMSELNSQVGRAEKALRITQKKNSRHERRGKRRTKITVSVMSKEEGKAELTLAYVVSNASWIPIYEIRASISSSPNTPSTIALHYRASLTQTTGEDWSGVALTLSTAAPYRGANMPTLSTWRIGLPLAHEPRRHLQRERSWSPQIIRIGTPAYPSDSVSIARRSRSRSRSRSPTRIIDVDRASDYRSRRSITPPFHRLRARVMATHAQEEPTPMVFRQADGVDSGVLSATFNIPGRSNIPSDQGSHNVLIASLDFQVDPEWVCIPRKDESAFLGCKVINSSEFTFLPGEASVFIGESFVSKSQIQHVPPSDSFHLSLGTDPTLRVAYAPVRTHKRARSQTGFAFPGRPKQPKQEATKYSQLILIRNTRPTAVPTLHILDHVPVSNDSTIKVNVTSPQGLRENNRPTEDDTDEKQHDAWVHPQKGVKARWAPPNIGGEGAIEWVCAINAGEEIELKLGWEINAPEGTKWGNL</sequence>
<evidence type="ECO:0000313" key="5">
    <source>
        <dbReference type="EMBL" id="CAE6456044.1"/>
    </source>
</evidence>
<feature type="coiled-coil region" evidence="1">
    <location>
        <begin position="156"/>
        <end position="183"/>
    </location>
</feature>
<keyword evidence="1" id="KW-0175">Coiled coil</keyword>
<feature type="compositionally biased region" description="Acidic residues" evidence="2">
    <location>
        <begin position="96"/>
        <end position="106"/>
    </location>
</feature>
<evidence type="ECO:0008006" key="7">
    <source>
        <dbReference type="Google" id="ProtNLM"/>
    </source>
</evidence>
<evidence type="ECO:0000256" key="1">
    <source>
        <dbReference type="SAM" id="Coils"/>
    </source>
</evidence>
<dbReference type="EMBL" id="CAJMWY010001028">
    <property type="protein sequence ID" value="CAE6456044.1"/>
    <property type="molecule type" value="Genomic_DNA"/>
</dbReference>
<feature type="region of interest" description="Disordered" evidence="2">
    <location>
        <begin position="316"/>
        <end position="338"/>
    </location>
</feature>
<dbReference type="AlphaFoldDB" id="A0A8H3BGY1"/>
<feature type="compositionally biased region" description="Basic and acidic residues" evidence="2">
    <location>
        <begin position="562"/>
        <end position="576"/>
    </location>
</feature>
<gene>
    <name evidence="5" type="ORF">RDB_LOCUS61756</name>
</gene>
<dbReference type="InterPro" id="IPR011935">
    <property type="entry name" value="CHP02231"/>
</dbReference>
<dbReference type="Proteomes" id="UP000663861">
    <property type="component" value="Unassembled WGS sequence"/>
</dbReference>
<evidence type="ECO:0000259" key="3">
    <source>
        <dbReference type="Pfam" id="PF13598"/>
    </source>
</evidence>
<dbReference type="Pfam" id="PF13600">
    <property type="entry name" value="DUF4140"/>
    <property type="match status" value="1"/>
</dbReference>
<dbReference type="InterPro" id="IPR025554">
    <property type="entry name" value="DUF4140"/>
</dbReference>
<name>A0A8H3BGY1_9AGAM</name>
<protein>
    <recommendedName>
        <fullName evidence="7">Protein F37C4,5 [Caenorhabditis elegans]</fullName>
    </recommendedName>
</protein>
<dbReference type="PANTHER" id="PTHR31005">
    <property type="entry name" value="DUF4139 DOMAIN-CONTAINING PROTEIN"/>
    <property type="match status" value="1"/>
</dbReference>
<evidence type="ECO:0000259" key="4">
    <source>
        <dbReference type="Pfam" id="PF13600"/>
    </source>
</evidence>
<evidence type="ECO:0000256" key="2">
    <source>
        <dbReference type="SAM" id="MobiDB-lite"/>
    </source>
</evidence>